<dbReference type="PANTHER" id="PTHR43682">
    <property type="entry name" value="LACTATE UTILIZATION PROTEIN C"/>
    <property type="match status" value="1"/>
</dbReference>
<evidence type="ECO:0000259" key="1">
    <source>
        <dbReference type="Pfam" id="PF02589"/>
    </source>
</evidence>
<dbReference type="InterPro" id="IPR037171">
    <property type="entry name" value="NagB/RpiA_transferase-like"/>
</dbReference>
<dbReference type="Gene3D" id="3.40.50.10420">
    <property type="entry name" value="NagB/RpiA/CoA transferase-like"/>
    <property type="match status" value="1"/>
</dbReference>
<reference evidence="3" key="1">
    <citation type="submission" date="2017-02" db="EMBL/GenBank/DDBJ databases">
        <authorList>
            <person name="Varghese N."/>
            <person name="Submissions S."/>
        </authorList>
    </citation>
    <scope>NUCLEOTIDE SEQUENCE [LARGE SCALE GENOMIC DNA]</scope>
    <source>
        <strain evidence="3">DSM 22224</strain>
    </source>
</reference>
<proteinExistence type="predicted"/>
<dbReference type="SUPFAM" id="SSF100950">
    <property type="entry name" value="NagB/RpiA/CoA transferase-like"/>
    <property type="match status" value="1"/>
</dbReference>
<evidence type="ECO:0000313" key="3">
    <source>
        <dbReference type="Proteomes" id="UP000190367"/>
    </source>
</evidence>
<dbReference type="InterPro" id="IPR003741">
    <property type="entry name" value="LUD_dom"/>
</dbReference>
<sequence>MKISPAKENILKRVRNALSQPVQLPFPNSEGNSAVFKTDSEGLELRFAEEFTRLQGKFVFCTSKAELIENLRLLSDNKEWRNVYCQTPSLQKLIGKNDLPTLNQGNIHEADAAITDCEYLIARTGTVVLSAAQPSGRVVPVYAPVHIMVAYTHQLVYDLKDAFSRLKDKYGNDLPSAISFATGPSRTADIEKTLVVGIHGPKEVYVFLVDE</sequence>
<dbReference type="AlphaFoldDB" id="A0A1T4R683"/>
<protein>
    <submittedName>
        <fullName evidence="2">L-lactate dehydrogenase complex protein LldG</fullName>
    </submittedName>
</protein>
<evidence type="ECO:0000313" key="2">
    <source>
        <dbReference type="EMBL" id="SKA11403.1"/>
    </source>
</evidence>
<dbReference type="STRING" id="634771.SAMN04488128_102880"/>
<dbReference type="OrthoDB" id="9794157at2"/>
<feature type="domain" description="LUD" evidence="1">
    <location>
        <begin position="107"/>
        <end position="209"/>
    </location>
</feature>
<dbReference type="InterPro" id="IPR024185">
    <property type="entry name" value="FTHF_cligase-like_sf"/>
</dbReference>
<dbReference type="Proteomes" id="UP000190367">
    <property type="component" value="Unassembled WGS sequence"/>
</dbReference>
<dbReference type="EMBL" id="FUWZ01000002">
    <property type="protein sequence ID" value="SKA11403.1"/>
    <property type="molecule type" value="Genomic_DNA"/>
</dbReference>
<name>A0A1T4R683_9BACT</name>
<accession>A0A1T4R683</accession>
<keyword evidence="3" id="KW-1185">Reference proteome</keyword>
<dbReference type="PANTHER" id="PTHR43682:SF1">
    <property type="entry name" value="LACTATE UTILIZATION PROTEIN C"/>
    <property type="match status" value="1"/>
</dbReference>
<gene>
    <name evidence="2" type="ORF">SAMN04488128_102880</name>
</gene>
<dbReference type="Pfam" id="PF02589">
    <property type="entry name" value="LUD_dom"/>
    <property type="match status" value="1"/>
</dbReference>
<organism evidence="2 3">
    <name type="scientific">Chitinophaga eiseniae</name>
    <dbReference type="NCBI Taxonomy" id="634771"/>
    <lineage>
        <taxon>Bacteria</taxon>
        <taxon>Pseudomonadati</taxon>
        <taxon>Bacteroidota</taxon>
        <taxon>Chitinophagia</taxon>
        <taxon>Chitinophagales</taxon>
        <taxon>Chitinophagaceae</taxon>
        <taxon>Chitinophaga</taxon>
    </lineage>
</organism>
<dbReference type="RefSeq" id="WP_078669382.1">
    <property type="nucleotide sequence ID" value="NZ_FUWZ01000002.1"/>
</dbReference>